<comment type="caution">
    <text evidence="1">The sequence shown here is derived from an EMBL/GenBank/DDBJ whole genome shotgun (WGS) entry which is preliminary data.</text>
</comment>
<feature type="non-terminal residue" evidence="1">
    <location>
        <position position="1"/>
    </location>
</feature>
<keyword evidence="2" id="KW-1185">Reference proteome</keyword>
<evidence type="ECO:0000313" key="2">
    <source>
        <dbReference type="Proteomes" id="UP000824469"/>
    </source>
</evidence>
<protein>
    <submittedName>
        <fullName evidence="1">Uncharacterized protein</fullName>
    </submittedName>
</protein>
<evidence type="ECO:0000313" key="1">
    <source>
        <dbReference type="EMBL" id="KAH9311938.1"/>
    </source>
</evidence>
<feature type="non-terminal residue" evidence="1">
    <location>
        <position position="120"/>
    </location>
</feature>
<accession>A0AA38FZ47</accession>
<gene>
    <name evidence="1" type="ORF">KI387_026973</name>
</gene>
<dbReference type="EMBL" id="JAHRHJ020000006">
    <property type="protein sequence ID" value="KAH9311938.1"/>
    <property type="molecule type" value="Genomic_DNA"/>
</dbReference>
<reference evidence="1 2" key="1">
    <citation type="journal article" date="2021" name="Nat. Plants">
        <title>The Taxus genome provides insights into paclitaxel biosynthesis.</title>
        <authorList>
            <person name="Xiong X."/>
            <person name="Gou J."/>
            <person name="Liao Q."/>
            <person name="Li Y."/>
            <person name="Zhou Q."/>
            <person name="Bi G."/>
            <person name="Li C."/>
            <person name="Du R."/>
            <person name="Wang X."/>
            <person name="Sun T."/>
            <person name="Guo L."/>
            <person name="Liang H."/>
            <person name="Lu P."/>
            <person name="Wu Y."/>
            <person name="Zhang Z."/>
            <person name="Ro D.K."/>
            <person name="Shang Y."/>
            <person name="Huang S."/>
            <person name="Yan J."/>
        </authorList>
    </citation>
    <scope>NUCLEOTIDE SEQUENCE [LARGE SCALE GENOMIC DNA]</scope>
    <source>
        <strain evidence="1">Ta-2019</strain>
    </source>
</reference>
<dbReference type="Proteomes" id="UP000824469">
    <property type="component" value="Unassembled WGS sequence"/>
</dbReference>
<organism evidence="1 2">
    <name type="scientific">Taxus chinensis</name>
    <name type="common">Chinese yew</name>
    <name type="synonym">Taxus wallichiana var. chinensis</name>
    <dbReference type="NCBI Taxonomy" id="29808"/>
    <lineage>
        <taxon>Eukaryota</taxon>
        <taxon>Viridiplantae</taxon>
        <taxon>Streptophyta</taxon>
        <taxon>Embryophyta</taxon>
        <taxon>Tracheophyta</taxon>
        <taxon>Spermatophyta</taxon>
        <taxon>Pinopsida</taxon>
        <taxon>Pinidae</taxon>
        <taxon>Conifers II</taxon>
        <taxon>Cupressales</taxon>
        <taxon>Taxaceae</taxon>
        <taxon>Taxus</taxon>
    </lineage>
</organism>
<sequence>EDQEVWNILRDNGITTFLERMYGYLALVSYGALAAWSRGRLHIGNTPFTISTNAITSVTGLPTSGVVYFNKTLQVELQDFIAKGEKLKKYLSGYIQESILPPWDRVAEVIMRYFTIDGWY</sequence>
<name>A0AA38FZ47_TAXCH</name>
<proteinExistence type="predicted"/>
<dbReference type="AlphaFoldDB" id="A0AA38FZ47"/>